<keyword evidence="1" id="KW-0472">Membrane</keyword>
<organism evidence="2 3">
    <name type="scientific">Clostridium celatum DSM 1785</name>
    <dbReference type="NCBI Taxonomy" id="545697"/>
    <lineage>
        <taxon>Bacteria</taxon>
        <taxon>Bacillati</taxon>
        <taxon>Bacillota</taxon>
        <taxon>Clostridia</taxon>
        <taxon>Eubacteriales</taxon>
        <taxon>Clostridiaceae</taxon>
        <taxon>Clostridium</taxon>
    </lineage>
</organism>
<dbReference type="InterPro" id="IPR021683">
    <property type="entry name" value="DUF3267"/>
</dbReference>
<evidence type="ECO:0008006" key="4">
    <source>
        <dbReference type="Google" id="ProtNLM"/>
    </source>
</evidence>
<dbReference type="OrthoDB" id="1936178at2"/>
<gene>
    <name evidence="2" type="ORF">HMPREF0216_00952</name>
</gene>
<reference evidence="2 3" key="1">
    <citation type="submission" date="2012-05" db="EMBL/GenBank/DDBJ databases">
        <authorList>
            <person name="Weinstock G."/>
            <person name="Sodergren E."/>
            <person name="Lobos E.A."/>
            <person name="Fulton L."/>
            <person name="Fulton R."/>
            <person name="Courtney L."/>
            <person name="Fronick C."/>
            <person name="O'Laughlin M."/>
            <person name="Godfrey J."/>
            <person name="Wilson R.M."/>
            <person name="Miner T."/>
            <person name="Farmer C."/>
            <person name="Delehaunty K."/>
            <person name="Cordes M."/>
            <person name="Minx P."/>
            <person name="Tomlinson C."/>
            <person name="Chen J."/>
            <person name="Wollam A."/>
            <person name="Pepin K.H."/>
            <person name="Bhonagiri V."/>
            <person name="Zhang X."/>
            <person name="Suruliraj S."/>
            <person name="Warren W."/>
            <person name="Mitreva M."/>
            <person name="Mardis E.R."/>
            <person name="Wilson R.K."/>
        </authorList>
    </citation>
    <scope>NUCLEOTIDE SEQUENCE [LARGE SCALE GENOMIC DNA]</scope>
    <source>
        <strain evidence="2 3">DSM 1785</strain>
    </source>
</reference>
<dbReference type="Proteomes" id="UP000010420">
    <property type="component" value="Unassembled WGS sequence"/>
</dbReference>
<comment type="caution">
    <text evidence="2">The sequence shown here is derived from an EMBL/GenBank/DDBJ whole genome shotgun (WGS) entry which is preliminary data.</text>
</comment>
<evidence type="ECO:0000256" key="1">
    <source>
        <dbReference type="SAM" id="Phobius"/>
    </source>
</evidence>
<sequence length="181" mass="20399">MSILLEGGVGMSFKISWKIHILCFLLAYSFCYIQIDNISNVFLDLVINYKFFSLTGFYFLDMIITTLILMIPITLVHEIIHGIAYTIFGGKIKFGFKGIYAYTQEISGVILHRTKFVIVLLAPVTIISLSVLLLTSSLGSLIFLLNFLGSTGDIIMAIYLCKSNCNSYIKDKEYGFDIIEK</sequence>
<feature type="transmembrane region" description="Helical" evidence="1">
    <location>
        <begin position="141"/>
        <end position="161"/>
    </location>
</feature>
<evidence type="ECO:0000313" key="2">
    <source>
        <dbReference type="EMBL" id="EKY28110.1"/>
    </source>
</evidence>
<keyword evidence="3" id="KW-1185">Reference proteome</keyword>
<feature type="transmembrane region" description="Helical" evidence="1">
    <location>
        <begin position="116"/>
        <end position="135"/>
    </location>
</feature>
<accession>L1QK71</accession>
<keyword evidence="1" id="KW-1133">Transmembrane helix</keyword>
<dbReference type="EMBL" id="AMEZ01000026">
    <property type="protein sequence ID" value="EKY28110.1"/>
    <property type="molecule type" value="Genomic_DNA"/>
</dbReference>
<dbReference type="AlphaFoldDB" id="L1QK71"/>
<keyword evidence="1" id="KW-0812">Transmembrane</keyword>
<dbReference type="HOGENOM" id="CLU_1583627_0_0_9"/>
<feature type="transmembrane region" description="Helical" evidence="1">
    <location>
        <begin position="15"/>
        <end position="35"/>
    </location>
</feature>
<protein>
    <recommendedName>
        <fullName evidence="4">DUF3267 domain-containing protein</fullName>
    </recommendedName>
</protein>
<evidence type="ECO:0000313" key="3">
    <source>
        <dbReference type="Proteomes" id="UP000010420"/>
    </source>
</evidence>
<dbReference type="PATRIC" id="fig|545697.3.peg.938"/>
<name>L1QK71_9CLOT</name>
<proteinExistence type="predicted"/>
<dbReference type="eggNOG" id="ENOG5032BFR">
    <property type="taxonomic scope" value="Bacteria"/>
</dbReference>
<dbReference type="Pfam" id="PF11667">
    <property type="entry name" value="DUF3267"/>
    <property type="match status" value="1"/>
</dbReference>